<feature type="domain" description="ABM" evidence="1">
    <location>
        <begin position="135"/>
        <end position="225"/>
    </location>
</feature>
<evidence type="ECO:0000259" key="2">
    <source>
        <dbReference type="PROSITE" id="PS51819"/>
    </source>
</evidence>
<organism evidence="3 4">
    <name type="scientific">Fulvivirga sediminis</name>
    <dbReference type="NCBI Taxonomy" id="2803949"/>
    <lineage>
        <taxon>Bacteria</taxon>
        <taxon>Pseudomonadati</taxon>
        <taxon>Bacteroidota</taxon>
        <taxon>Cytophagia</taxon>
        <taxon>Cytophagales</taxon>
        <taxon>Fulvivirgaceae</taxon>
        <taxon>Fulvivirga</taxon>
    </lineage>
</organism>
<dbReference type="Proteomes" id="UP000659388">
    <property type="component" value="Unassembled WGS sequence"/>
</dbReference>
<dbReference type="InterPro" id="IPR007138">
    <property type="entry name" value="ABM_dom"/>
</dbReference>
<feature type="domain" description="VOC" evidence="2">
    <location>
        <begin position="4"/>
        <end position="128"/>
    </location>
</feature>
<dbReference type="InterPro" id="IPR004360">
    <property type="entry name" value="Glyas_Fos-R_dOase_dom"/>
</dbReference>
<dbReference type="InterPro" id="IPR029068">
    <property type="entry name" value="Glyas_Bleomycin-R_OHBP_Dase"/>
</dbReference>
<dbReference type="EMBL" id="JAESIY010000002">
    <property type="protein sequence ID" value="MBL3655324.1"/>
    <property type="molecule type" value="Genomic_DNA"/>
</dbReference>
<dbReference type="Pfam" id="PF00903">
    <property type="entry name" value="Glyoxalase"/>
    <property type="match status" value="1"/>
</dbReference>
<dbReference type="InterPro" id="IPR037523">
    <property type="entry name" value="VOC_core"/>
</dbReference>
<dbReference type="PANTHER" id="PTHR36437:SF2">
    <property type="entry name" value="GLYOXALASE_BLEOMYCIN RESISTANCE PROTEIN_DIOXYGENASE"/>
    <property type="match status" value="1"/>
</dbReference>
<proteinExistence type="predicted"/>
<dbReference type="PROSITE" id="PS51819">
    <property type="entry name" value="VOC"/>
    <property type="match status" value="1"/>
</dbReference>
<dbReference type="Pfam" id="PF03992">
    <property type="entry name" value="ABM"/>
    <property type="match status" value="1"/>
</dbReference>
<sequence>MKQNLTHIALVVDDYDKAIEFYTQKLHFTLIEDTILSDTKRWVLVRPKGANECSLVLAKGVNEEQKSRIGNQTGGRVFLFLNTDNFKRDYQNLIDNKIKIVRGPSYEDYGTVAVFEDLYGNLWDLIEPKKEEEKFHSTGILKIKDSKNIDFAITQLKNLRSKTLLESGNISFDIKQVRDDPSKIILWECFKNEKSFNDHLNSKHLQDFVKLDLVELENGYITNNIE</sequence>
<dbReference type="SUPFAM" id="SSF54909">
    <property type="entry name" value="Dimeric alpha+beta barrel"/>
    <property type="match status" value="1"/>
</dbReference>
<dbReference type="RefSeq" id="WP_202242954.1">
    <property type="nucleotide sequence ID" value="NZ_JAESIY010000002.1"/>
</dbReference>
<dbReference type="PROSITE" id="PS51725">
    <property type="entry name" value="ABM"/>
    <property type="match status" value="1"/>
</dbReference>
<comment type="caution">
    <text evidence="3">The sequence shown here is derived from an EMBL/GenBank/DDBJ whole genome shotgun (WGS) entry which is preliminary data.</text>
</comment>
<keyword evidence="4" id="KW-1185">Reference proteome</keyword>
<dbReference type="AlphaFoldDB" id="A0A937F6T8"/>
<accession>A0A937F6T8</accession>
<evidence type="ECO:0000313" key="4">
    <source>
        <dbReference type="Proteomes" id="UP000659388"/>
    </source>
</evidence>
<evidence type="ECO:0000313" key="3">
    <source>
        <dbReference type="EMBL" id="MBL3655324.1"/>
    </source>
</evidence>
<protein>
    <submittedName>
        <fullName evidence="3">VOC family protein</fullName>
    </submittedName>
</protein>
<dbReference type="PANTHER" id="PTHR36437">
    <property type="entry name" value="GLYOXALASE/BLEOMYCIN RESISTANCE PROTEIN/DIOXYGENASE"/>
    <property type="match status" value="1"/>
</dbReference>
<dbReference type="SUPFAM" id="SSF54593">
    <property type="entry name" value="Glyoxalase/Bleomycin resistance protein/Dihydroxybiphenyl dioxygenase"/>
    <property type="match status" value="1"/>
</dbReference>
<evidence type="ECO:0000259" key="1">
    <source>
        <dbReference type="PROSITE" id="PS51725"/>
    </source>
</evidence>
<dbReference type="Gene3D" id="3.10.180.10">
    <property type="entry name" value="2,3-Dihydroxybiphenyl 1,2-Dioxygenase, domain 1"/>
    <property type="match status" value="1"/>
</dbReference>
<dbReference type="InterPro" id="IPR011008">
    <property type="entry name" value="Dimeric_a/b-barrel"/>
</dbReference>
<reference evidence="3" key="1">
    <citation type="submission" date="2021-01" db="EMBL/GenBank/DDBJ databases">
        <title>Fulvivirga kasyanovii gen. nov., sp nov., a novel member of the phylum Bacteroidetes isolated from seawater in a mussel farm.</title>
        <authorList>
            <person name="Zhao L.-H."/>
            <person name="Wang Z.-J."/>
        </authorList>
    </citation>
    <scope>NUCLEOTIDE SEQUENCE</scope>
    <source>
        <strain evidence="3">2943</strain>
    </source>
</reference>
<gene>
    <name evidence="3" type="ORF">JL102_04225</name>
</gene>
<name>A0A937F6T8_9BACT</name>
<dbReference type="Gene3D" id="3.30.70.100">
    <property type="match status" value="1"/>
</dbReference>